<evidence type="ECO:0000256" key="1">
    <source>
        <dbReference type="SAM" id="MobiDB-lite"/>
    </source>
</evidence>
<keyword evidence="2" id="KW-0472">Membrane</keyword>
<feature type="region of interest" description="Disordered" evidence="1">
    <location>
        <begin position="51"/>
        <end position="77"/>
    </location>
</feature>
<gene>
    <name evidence="3" type="ORF">OXH18_08030</name>
</gene>
<dbReference type="RefSeq" id="WP_268611991.1">
    <property type="nucleotide sequence ID" value="NZ_CP113797.1"/>
</dbReference>
<name>A0A9E8ZIL0_9CYAN</name>
<feature type="region of interest" description="Disordered" evidence="1">
    <location>
        <begin position="1"/>
        <end position="39"/>
    </location>
</feature>
<feature type="transmembrane region" description="Helical" evidence="2">
    <location>
        <begin position="117"/>
        <end position="140"/>
    </location>
</feature>
<keyword evidence="2" id="KW-1133">Transmembrane helix</keyword>
<keyword evidence="2" id="KW-0812">Transmembrane</keyword>
<feature type="compositionally biased region" description="Polar residues" evidence="1">
    <location>
        <begin position="19"/>
        <end position="32"/>
    </location>
</feature>
<sequence>MTQNHGTPDYPSEAGNLDKAQSQAKPPASQSGRAGIPAFVPLSQPYTSLYRQSAVPQSPEARTNPEYSASSTASSPSISTSASSIASAAPIELPLVTEFDDATNSRSRFSLQFPKNWLFWGITSAVAFSGLGIISAMTLFRLPSLPNCPAIFWPTASASLRIYCAQLSAERRTVEDLLKAIALVNSLPENHALRPEIDRNIEAWSKEILALADETFQQGDLDKAIATAKRIPNNTEAAGLVTQQIKDWQTIWANAEAIYQDSIDALKQQDLRKAFSIATRLLGVDNDFWQTTKYRELNTLITVTRQDSDKLNKAKGLADQGGLDNLLAAIKLAEEVRSSSPLAARAQQAIADFGEAMLDLAQATLDQRDYEGALAVVQQIPARAGVQDEVKDFRSLAEAQVQAWGGTTDDIQAAISRAQRIERDRPLYNKAQQLISYWQLEIEDVQRLGSARQLAQGGSLGDLRAAIAEASLIPSFNPRGAEAQQAINEWQTTIETAEDRPYLDRAMQLASQGDINSLQAAIDEARRIGHGRALSEEADTQIAAWRGEIQRIQDQPLLNRARLLANNGNLVEAIDVAGRISSGRALYDEAQSDIADWSAQMQRSQDQPVLDLARQYARQGNLAQAIRVAEQISTERVLYDEAQAEIQTWRGQFSERDRLQQAYSTANAGTPAMLLSAIQLANEVPTNDSVRAEANRMISQWSWRILEMARSQANYDVAGAIATARSIPSYAEAYAAAQQQIQEWQQRGRQSPSPRVRLE</sequence>
<feature type="compositionally biased region" description="Low complexity" evidence="1">
    <location>
        <begin position="68"/>
        <end position="77"/>
    </location>
</feature>
<evidence type="ECO:0008006" key="5">
    <source>
        <dbReference type="Google" id="ProtNLM"/>
    </source>
</evidence>
<proteinExistence type="predicted"/>
<accession>A0A9E8ZIL0</accession>
<organism evidence="3 4">
    <name type="scientific">Thermocoleostomius sinensis A174</name>
    <dbReference type="NCBI Taxonomy" id="2016057"/>
    <lineage>
        <taxon>Bacteria</taxon>
        <taxon>Bacillati</taxon>
        <taxon>Cyanobacteriota</taxon>
        <taxon>Cyanophyceae</taxon>
        <taxon>Oculatellales</taxon>
        <taxon>Oculatellaceae</taxon>
        <taxon>Thermocoleostomius</taxon>
    </lineage>
</organism>
<evidence type="ECO:0000313" key="4">
    <source>
        <dbReference type="Proteomes" id="UP001163152"/>
    </source>
</evidence>
<dbReference type="Proteomes" id="UP001163152">
    <property type="component" value="Chromosome"/>
</dbReference>
<evidence type="ECO:0000256" key="2">
    <source>
        <dbReference type="SAM" id="Phobius"/>
    </source>
</evidence>
<dbReference type="EMBL" id="CP113797">
    <property type="protein sequence ID" value="WAL61920.1"/>
    <property type="molecule type" value="Genomic_DNA"/>
</dbReference>
<protein>
    <recommendedName>
        <fullName evidence="5">Chromosome segregation ATPase</fullName>
    </recommendedName>
</protein>
<evidence type="ECO:0000313" key="3">
    <source>
        <dbReference type="EMBL" id="WAL61920.1"/>
    </source>
</evidence>
<dbReference type="KEGG" id="tsin:OXH18_08030"/>
<keyword evidence="4" id="KW-1185">Reference proteome</keyword>
<dbReference type="AlphaFoldDB" id="A0A9E8ZIL0"/>
<reference evidence="3" key="1">
    <citation type="submission" date="2022-12" db="EMBL/GenBank/DDBJ databases">
        <title>Polyphasic identification of a Novel Hot-Spring Cyanobacterium Ocullathermofonsia sinensis gen nov. sp. nov. and Genomic Insights on its Adaptations to the Thermal Habitat.</title>
        <authorList>
            <person name="Daroch M."/>
            <person name="Tang J."/>
            <person name="Jiang Y."/>
        </authorList>
    </citation>
    <scope>NUCLEOTIDE SEQUENCE</scope>
    <source>
        <strain evidence="3">PKUAC-SCTA174</strain>
    </source>
</reference>